<gene>
    <name evidence="2" type="ORF">NQ314_012835</name>
</gene>
<dbReference type="Pfam" id="PF02033">
    <property type="entry name" value="RBFA"/>
    <property type="match status" value="1"/>
</dbReference>
<comment type="caution">
    <text evidence="2">The sequence shown here is derived from an EMBL/GenBank/DDBJ whole genome shotgun (WGS) entry which is preliminary data.</text>
</comment>
<evidence type="ECO:0000313" key="2">
    <source>
        <dbReference type="EMBL" id="KAJ8935416.1"/>
    </source>
</evidence>
<reference evidence="2" key="1">
    <citation type="journal article" date="2023" name="Insect Mol. Biol.">
        <title>Genome sequencing provides insights into the evolution of gene families encoding plant cell wall-degrading enzymes in longhorned beetles.</title>
        <authorList>
            <person name="Shin N.R."/>
            <person name="Okamura Y."/>
            <person name="Kirsch R."/>
            <person name="Pauchet Y."/>
        </authorList>
    </citation>
    <scope>NUCLEOTIDE SEQUENCE</scope>
    <source>
        <strain evidence="2">RBIC_L_NR</strain>
    </source>
</reference>
<dbReference type="AlphaFoldDB" id="A0AAV8XAA4"/>
<dbReference type="InterPro" id="IPR000238">
    <property type="entry name" value="RbfA"/>
</dbReference>
<dbReference type="PANTHER" id="PTHR14725">
    <property type="entry name" value="RIBOSOME-BINDING FACTOR A, MITOCHONDRIAL-RELATED"/>
    <property type="match status" value="1"/>
</dbReference>
<feature type="region of interest" description="Disordered" evidence="1">
    <location>
        <begin position="52"/>
        <end position="73"/>
    </location>
</feature>
<dbReference type="PANTHER" id="PTHR14725:SF0">
    <property type="entry name" value="RIBOSOME-BINDING FACTOR A, MITOCHONDRIAL-RELATED"/>
    <property type="match status" value="1"/>
</dbReference>
<accession>A0AAV8XAA4</accession>
<name>A0AAV8XAA4_9CUCU</name>
<dbReference type="Proteomes" id="UP001162156">
    <property type="component" value="Unassembled WGS sequence"/>
</dbReference>
<evidence type="ECO:0008006" key="4">
    <source>
        <dbReference type="Google" id="ProtNLM"/>
    </source>
</evidence>
<evidence type="ECO:0000313" key="3">
    <source>
        <dbReference type="Proteomes" id="UP001162156"/>
    </source>
</evidence>
<sequence length="327" mass="37464">MESLVLKSCKLCLLRFNNFHTSCYLNGSRQTGNAMRKVLGATRKKKLYFTDSPKMPTPETFSKGSFEGKKSGNSRRASVLNKLFMRHITDQMATGESSSEILGHGIEINKVQVTPDYKIVRVYWIAKGTQNDEVVESVLQRNAGILRHELSQLRIMGVVPIIKFVKDKHYAHIVELDNKIAIADFGEDYTPPDSVEKLKTELEILESEGKDELEDLPLPPMPQNVLGLNHADILEKVRKGMKKSEALHRHSGMENSEETWATFKLTQPLNDDPLLRLKANQGRKNDTPDLELIREELRERQNNLNKFDIIENIEEDFIYEDIDEEIK</sequence>
<dbReference type="InterPro" id="IPR015946">
    <property type="entry name" value="KH_dom-like_a/b"/>
</dbReference>
<proteinExistence type="predicted"/>
<dbReference type="InterPro" id="IPR039212">
    <property type="entry name" value="RBFA_mitochondrial"/>
</dbReference>
<dbReference type="SUPFAM" id="SSF89919">
    <property type="entry name" value="Ribosome-binding factor A, RbfA"/>
    <property type="match status" value="1"/>
</dbReference>
<organism evidence="2 3">
    <name type="scientific">Rhamnusium bicolor</name>
    <dbReference type="NCBI Taxonomy" id="1586634"/>
    <lineage>
        <taxon>Eukaryota</taxon>
        <taxon>Metazoa</taxon>
        <taxon>Ecdysozoa</taxon>
        <taxon>Arthropoda</taxon>
        <taxon>Hexapoda</taxon>
        <taxon>Insecta</taxon>
        <taxon>Pterygota</taxon>
        <taxon>Neoptera</taxon>
        <taxon>Endopterygota</taxon>
        <taxon>Coleoptera</taxon>
        <taxon>Polyphaga</taxon>
        <taxon>Cucujiformia</taxon>
        <taxon>Chrysomeloidea</taxon>
        <taxon>Cerambycidae</taxon>
        <taxon>Lepturinae</taxon>
        <taxon>Rhagiini</taxon>
        <taxon>Rhamnusium</taxon>
    </lineage>
</organism>
<dbReference type="Gene3D" id="3.30.300.20">
    <property type="match status" value="1"/>
</dbReference>
<dbReference type="InterPro" id="IPR023799">
    <property type="entry name" value="RbfA_dom_sf"/>
</dbReference>
<keyword evidence="3" id="KW-1185">Reference proteome</keyword>
<dbReference type="GO" id="GO:0006364">
    <property type="term" value="P:rRNA processing"/>
    <property type="evidence" value="ECO:0007669"/>
    <property type="project" value="InterPro"/>
</dbReference>
<evidence type="ECO:0000256" key="1">
    <source>
        <dbReference type="SAM" id="MobiDB-lite"/>
    </source>
</evidence>
<dbReference type="EMBL" id="JANEYF010003577">
    <property type="protein sequence ID" value="KAJ8935416.1"/>
    <property type="molecule type" value="Genomic_DNA"/>
</dbReference>
<protein>
    <recommendedName>
        <fullName evidence="4">Ribosome-binding factor A, mitochondrial</fullName>
    </recommendedName>
</protein>